<evidence type="ECO:0008006" key="5">
    <source>
        <dbReference type="Google" id="ProtNLM"/>
    </source>
</evidence>
<dbReference type="InterPro" id="IPR031311">
    <property type="entry name" value="CHIT_BIND_RR_consensus"/>
</dbReference>
<dbReference type="PROSITE" id="PS00233">
    <property type="entry name" value="CHIT_BIND_RR_1"/>
    <property type="match status" value="1"/>
</dbReference>
<proteinExistence type="predicted"/>
<name>A0A8K0KL05_LADFU</name>
<dbReference type="Pfam" id="PF00379">
    <property type="entry name" value="Chitin_bind_4"/>
    <property type="match status" value="1"/>
</dbReference>
<evidence type="ECO:0000256" key="1">
    <source>
        <dbReference type="ARBA" id="ARBA00022460"/>
    </source>
</evidence>
<accession>A0A8K0KL05</accession>
<dbReference type="EMBL" id="KZ309041">
    <property type="protein sequence ID" value="KAG8236547.1"/>
    <property type="molecule type" value="Genomic_DNA"/>
</dbReference>
<dbReference type="PANTHER" id="PTHR10380:SF173">
    <property type="entry name" value="CUTICULAR PROTEIN 47EF, ISOFORM C-RELATED"/>
    <property type="match status" value="1"/>
</dbReference>
<protein>
    <recommendedName>
        <fullName evidence="5">Endocuticle structural glycoprotein</fullName>
    </recommendedName>
</protein>
<dbReference type="PANTHER" id="PTHR10380">
    <property type="entry name" value="CUTICLE PROTEIN"/>
    <property type="match status" value="1"/>
</dbReference>
<organism evidence="3 4">
    <name type="scientific">Ladona fulva</name>
    <name type="common">Scarce chaser dragonfly</name>
    <name type="synonym">Libellula fulva</name>
    <dbReference type="NCBI Taxonomy" id="123851"/>
    <lineage>
        <taxon>Eukaryota</taxon>
        <taxon>Metazoa</taxon>
        <taxon>Ecdysozoa</taxon>
        <taxon>Arthropoda</taxon>
        <taxon>Hexapoda</taxon>
        <taxon>Insecta</taxon>
        <taxon>Pterygota</taxon>
        <taxon>Palaeoptera</taxon>
        <taxon>Odonata</taxon>
        <taxon>Epiprocta</taxon>
        <taxon>Anisoptera</taxon>
        <taxon>Libelluloidea</taxon>
        <taxon>Libellulidae</taxon>
        <taxon>Ladona</taxon>
    </lineage>
</organism>
<sequence>MYDSLVPWIRSPWDQLSTKCPLEFPTYISGDGTVAAELGRLKPNADGSDYVLVKEGTVSYISPEGKTINLSYVADEYGFRATGDHLPTPPEA</sequence>
<dbReference type="AlphaFoldDB" id="A0A8K0KL05"/>
<dbReference type="GO" id="GO:0062129">
    <property type="term" value="C:chitin-based extracellular matrix"/>
    <property type="evidence" value="ECO:0007669"/>
    <property type="project" value="TreeGrafter"/>
</dbReference>
<dbReference type="OrthoDB" id="6368834at2759"/>
<dbReference type="InterPro" id="IPR050468">
    <property type="entry name" value="Cuticle_Struct_Prot"/>
</dbReference>
<dbReference type="Proteomes" id="UP000792457">
    <property type="component" value="Unassembled WGS sequence"/>
</dbReference>
<evidence type="ECO:0000256" key="2">
    <source>
        <dbReference type="PROSITE-ProRule" id="PRU00497"/>
    </source>
</evidence>
<evidence type="ECO:0000313" key="4">
    <source>
        <dbReference type="Proteomes" id="UP000792457"/>
    </source>
</evidence>
<dbReference type="PROSITE" id="PS51155">
    <property type="entry name" value="CHIT_BIND_RR_2"/>
    <property type="match status" value="1"/>
</dbReference>
<dbReference type="GO" id="GO:0008010">
    <property type="term" value="F:structural constituent of chitin-based larval cuticle"/>
    <property type="evidence" value="ECO:0007669"/>
    <property type="project" value="TreeGrafter"/>
</dbReference>
<reference evidence="3" key="1">
    <citation type="submission" date="2013-04" db="EMBL/GenBank/DDBJ databases">
        <authorList>
            <person name="Qu J."/>
            <person name="Murali S.C."/>
            <person name="Bandaranaike D."/>
            <person name="Bellair M."/>
            <person name="Blankenburg K."/>
            <person name="Chao H."/>
            <person name="Dinh H."/>
            <person name="Doddapaneni H."/>
            <person name="Downs B."/>
            <person name="Dugan-Rocha S."/>
            <person name="Elkadiri S."/>
            <person name="Gnanaolivu R.D."/>
            <person name="Hernandez B."/>
            <person name="Javaid M."/>
            <person name="Jayaseelan J.C."/>
            <person name="Lee S."/>
            <person name="Li M."/>
            <person name="Ming W."/>
            <person name="Munidasa M."/>
            <person name="Muniz J."/>
            <person name="Nguyen L."/>
            <person name="Ongeri F."/>
            <person name="Osuji N."/>
            <person name="Pu L.-L."/>
            <person name="Puazo M."/>
            <person name="Qu C."/>
            <person name="Quiroz J."/>
            <person name="Raj R."/>
            <person name="Weissenberger G."/>
            <person name="Xin Y."/>
            <person name="Zou X."/>
            <person name="Han Y."/>
            <person name="Richards S."/>
            <person name="Worley K."/>
            <person name="Muzny D."/>
            <person name="Gibbs R."/>
        </authorList>
    </citation>
    <scope>NUCLEOTIDE SEQUENCE</scope>
    <source>
        <strain evidence="3">Sampled in the wild</strain>
    </source>
</reference>
<gene>
    <name evidence="3" type="ORF">J437_LFUL016864</name>
</gene>
<comment type="caution">
    <text evidence="3">The sequence shown here is derived from an EMBL/GenBank/DDBJ whole genome shotgun (WGS) entry which is preliminary data.</text>
</comment>
<dbReference type="InterPro" id="IPR000618">
    <property type="entry name" value="Insect_cuticle"/>
</dbReference>
<reference evidence="3" key="2">
    <citation type="submission" date="2017-10" db="EMBL/GenBank/DDBJ databases">
        <title>Ladona fulva Genome sequencing and assembly.</title>
        <authorList>
            <person name="Murali S."/>
            <person name="Richards S."/>
            <person name="Bandaranaike D."/>
            <person name="Bellair M."/>
            <person name="Blankenburg K."/>
            <person name="Chao H."/>
            <person name="Dinh H."/>
            <person name="Doddapaneni H."/>
            <person name="Dugan-Rocha S."/>
            <person name="Elkadiri S."/>
            <person name="Gnanaolivu R."/>
            <person name="Hernandez B."/>
            <person name="Skinner E."/>
            <person name="Javaid M."/>
            <person name="Lee S."/>
            <person name="Li M."/>
            <person name="Ming W."/>
            <person name="Munidasa M."/>
            <person name="Muniz J."/>
            <person name="Nguyen L."/>
            <person name="Hughes D."/>
            <person name="Osuji N."/>
            <person name="Pu L.-L."/>
            <person name="Puazo M."/>
            <person name="Qu C."/>
            <person name="Quiroz J."/>
            <person name="Raj R."/>
            <person name="Weissenberger G."/>
            <person name="Xin Y."/>
            <person name="Zou X."/>
            <person name="Han Y."/>
            <person name="Worley K."/>
            <person name="Muzny D."/>
            <person name="Gibbs R."/>
        </authorList>
    </citation>
    <scope>NUCLEOTIDE SEQUENCE</scope>
    <source>
        <strain evidence="3">Sampled in the wild</strain>
    </source>
</reference>
<keyword evidence="1 2" id="KW-0193">Cuticle</keyword>
<keyword evidence="4" id="KW-1185">Reference proteome</keyword>
<evidence type="ECO:0000313" key="3">
    <source>
        <dbReference type="EMBL" id="KAG8236547.1"/>
    </source>
</evidence>